<reference evidence="3 4" key="1">
    <citation type="submission" date="2018-06" db="EMBL/GenBank/DDBJ databases">
        <authorList>
            <consortium name="Pathogen Informatics"/>
            <person name="Doyle S."/>
        </authorList>
    </citation>
    <scope>NUCLEOTIDE SEQUENCE [LARGE SCALE GENOMIC DNA]</scope>
    <source>
        <strain evidence="3 4">NCTC10794</strain>
    </source>
</reference>
<organism evidence="3 4">
    <name type="scientific">Haemophilus parahaemolyticus</name>
    <dbReference type="NCBI Taxonomy" id="735"/>
    <lineage>
        <taxon>Bacteria</taxon>
        <taxon>Pseudomonadati</taxon>
        <taxon>Pseudomonadota</taxon>
        <taxon>Gammaproteobacteria</taxon>
        <taxon>Pasteurellales</taxon>
        <taxon>Pasteurellaceae</taxon>
        <taxon>Haemophilus</taxon>
    </lineage>
</organism>
<sequence>MISQEFNWTKELEKTVVSSLVTSFGLDFLLFKDKKGGDIDTVHNARQGIYATEQERQRFENQQKYDSHQYHSHKNYIEHGRNDKAMHQNGVLFDTYRNQNMGRNEERQLDHTISASEIHNDRGRVLAGLDGTELANRESNLHSTYGYVNNLKRDHTVEKFISEIAPKKLNELNNQLKKEQIFLKQMPQNTPQQRHQYQLKKDQLEKNKEKAEALKTVLNNKESMLKADKEARRAYNTEINQYYYSSKFLQNTAKQSILSGLKMGTRQAIGLVLSEVWFELKEALPRLLNKHKYQFDFSCFMQDVKEILSNIWNRVSERFKDILITFKEASISGILSSISTTLINIFFTTTKNIGKLIRELWNSLVEIAKQIFFNPEKLSAGKLAQKVFLILSSGISIIIGSLVNNHLNTLLITVPFGSEISAFLSALLTGILTLGAAYFLQYSKIMQKVWNALDTFFKNKYDLLLEEFQNISLELDHYLIQLSKIEFNLNSHELRIFSDSLSNANSELERTEIIKATLDKNNIKMPYEFGNMDSMTDWLINLRK</sequence>
<evidence type="ECO:0000256" key="2">
    <source>
        <dbReference type="SAM" id="Phobius"/>
    </source>
</evidence>
<feature type="transmembrane region" description="Helical" evidence="2">
    <location>
        <begin position="420"/>
        <end position="440"/>
    </location>
</feature>
<gene>
    <name evidence="3" type="ORF">NCTC10794_01536</name>
</gene>
<evidence type="ECO:0000256" key="1">
    <source>
        <dbReference type="SAM" id="Coils"/>
    </source>
</evidence>
<dbReference type="Proteomes" id="UP000254867">
    <property type="component" value="Unassembled WGS sequence"/>
</dbReference>
<keyword evidence="2" id="KW-0472">Membrane</keyword>
<keyword evidence="1" id="KW-0175">Coiled coil</keyword>
<dbReference type="EMBL" id="UGHH01000002">
    <property type="protein sequence ID" value="STO64469.1"/>
    <property type="molecule type" value="Genomic_DNA"/>
</dbReference>
<feature type="coiled-coil region" evidence="1">
    <location>
        <begin position="194"/>
        <end position="224"/>
    </location>
</feature>
<evidence type="ECO:0000313" key="3">
    <source>
        <dbReference type="EMBL" id="STO64469.1"/>
    </source>
</evidence>
<keyword evidence="2" id="KW-1133">Transmembrane helix</keyword>
<evidence type="ECO:0000313" key="4">
    <source>
        <dbReference type="Proteomes" id="UP000254867"/>
    </source>
</evidence>
<dbReference type="AlphaFoldDB" id="A0A377I293"/>
<proteinExistence type="predicted"/>
<feature type="transmembrane region" description="Helical" evidence="2">
    <location>
        <begin position="387"/>
        <end position="408"/>
    </location>
</feature>
<dbReference type="RefSeq" id="WP_119222875.1">
    <property type="nucleotide sequence ID" value="NZ_UGHH01000002.1"/>
</dbReference>
<protein>
    <submittedName>
        <fullName evidence="3">DNA repair ATPase</fullName>
    </submittedName>
</protein>
<name>A0A377I293_HAEPH</name>
<accession>A0A377I293</accession>
<keyword evidence="2" id="KW-0812">Transmembrane</keyword>